<keyword evidence="1" id="KW-0812">Transmembrane</keyword>
<organism evidence="2 3">
    <name type="scientific">Fenollaria massiliensis</name>
    <dbReference type="NCBI Taxonomy" id="938288"/>
    <lineage>
        <taxon>Bacteria</taxon>
        <taxon>Bacillati</taxon>
        <taxon>Bacillota</taxon>
        <taxon>Clostridia</taxon>
        <taxon>Eubacteriales</taxon>
        <taxon>Fenollaria</taxon>
    </lineage>
</organism>
<reference evidence="2" key="1">
    <citation type="submission" date="2022-04" db="EMBL/GenBank/DDBJ databases">
        <title>Complete genome sequences of Ezakiella coagulans and Fenollaria massiliensis.</title>
        <authorList>
            <person name="France M.T."/>
            <person name="Clifford J."/>
            <person name="Narina S."/>
            <person name="Rutt L."/>
            <person name="Ravel J."/>
        </authorList>
    </citation>
    <scope>NUCLEOTIDE SEQUENCE</scope>
    <source>
        <strain evidence="2">C0061C2</strain>
    </source>
</reference>
<keyword evidence="1" id="KW-0472">Membrane</keyword>
<name>A0A9E7DKW9_9FIRM</name>
<dbReference type="EMBL" id="CP096649">
    <property type="protein sequence ID" value="UQK59764.1"/>
    <property type="molecule type" value="Genomic_DNA"/>
</dbReference>
<feature type="transmembrane region" description="Helical" evidence="1">
    <location>
        <begin position="12"/>
        <end position="32"/>
    </location>
</feature>
<gene>
    <name evidence="2" type="ORF">M1R53_03730</name>
</gene>
<proteinExistence type="predicted"/>
<accession>A0A9E7DKW9</accession>
<keyword evidence="1" id="KW-1133">Transmembrane helix</keyword>
<evidence type="ECO:0000313" key="3">
    <source>
        <dbReference type="Proteomes" id="UP000831151"/>
    </source>
</evidence>
<evidence type="ECO:0000313" key="2">
    <source>
        <dbReference type="EMBL" id="UQK59764.1"/>
    </source>
</evidence>
<protein>
    <submittedName>
        <fullName evidence="2">Uncharacterized protein</fullName>
    </submittedName>
</protein>
<evidence type="ECO:0000256" key="1">
    <source>
        <dbReference type="SAM" id="Phobius"/>
    </source>
</evidence>
<keyword evidence="3" id="KW-1185">Reference proteome</keyword>
<dbReference type="AlphaFoldDB" id="A0A9E7DKW9"/>
<dbReference type="Proteomes" id="UP000831151">
    <property type="component" value="Chromosome"/>
</dbReference>
<dbReference type="KEGG" id="fms:M1R53_03730"/>
<dbReference type="RefSeq" id="WP_249243119.1">
    <property type="nucleotide sequence ID" value="NZ_CP096649.1"/>
</dbReference>
<sequence>MNKKGFTYIDTVISLCVAALIISMFILAYLHFTKYSERAEMKNIVQIIKKSRLSAIMQGADIDIVLDDDEIIITDANKFKKVYKLKHLKFQSKEHFYFTSEGGTKSFMEKFYAIVLSKNSKKQYKVIIAAVGGQVRYEEI</sequence>